<evidence type="ECO:0000313" key="2">
    <source>
        <dbReference type="Proteomes" id="UP000663873"/>
    </source>
</evidence>
<name>A0A819Z4K5_9BILA</name>
<evidence type="ECO:0000313" key="1">
    <source>
        <dbReference type="EMBL" id="CAF4168490.1"/>
    </source>
</evidence>
<accession>A0A819Z4K5</accession>
<protein>
    <submittedName>
        <fullName evidence="1">Uncharacterized protein</fullName>
    </submittedName>
</protein>
<dbReference type="AlphaFoldDB" id="A0A819Z4K5"/>
<proteinExistence type="predicted"/>
<dbReference type="Proteomes" id="UP000663873">
    <property type="component" value="Unassembled WGS sequence"/>
</dbReference>
<gene>
    <name evidence="1" type="ORF">UJA718_LOCUS4541</name>
</gene>
<keyword evidence="2" id="KW-1185">Reference proteome</keyword>
<dbReference type="EMBL" id="CAJOBP010000368">
    <property type="protein sequence ID" value="CAF4168490.1"/>
    <property type="molecule type" value="Genomic_DNA"/>
</dbReference>
<organism evidence="1 2">
    <name type="scientific">Rotaria socialis</name>
    <dbReference type="NCBI Taxonomy" id="392032"/>
    <lineage>
        <taxon>Eukaryota</taxon>
        <taxon>Metazoa</taxon>
        <taxon>Spiralia</taxon>
        <taxon>Gnathifera</taxon>
        <taxon>Rotifera</taxon>
        <taxon>Eurotatoria</taxon>
        <taxon>Bdelloidea</taxon>
        <taxon>Philodinida</taxon>
        <taxon>Philodinidae</taxon>
        <taxon>Rotaria</taxon>
    </lineage>
</organism>
<reference evidence="1" key="1">
    <citation type="submission" date="2021-02" db="EMBL/GenBank/DDBJ databases">
        <authorList>
            <person name="Nowell W R."/>
        </authorList>
    </citation>
    <scope>NUCLEOTIDE SEQUENCE</scope>
</reference>
<sequence length="396" mass="45884">MLLIQQSSTFRIWTSRTLMFYFRRTLLFLVVNSRQKINKDKHDIKDDEYKLLEKSLCVQNQNQNRNHSNLLQINQSKYDLLKEYSFKRSYQGFNNSMKSYSSNESIDETSSTIISTNLSPYHQMIVQKKFKMSTPHSLHCCRLVTLEAMDNMNVHKNKNKLNDSTDQYQAVDLFSSYQSIPMNNQNQINSCLSYHSPVNCKNSTPLFSHCGSCSSLLSISDLSDDETSSSNENLSVPIEEKLSQVFDDENDIYEKYQTSFSHILHHTKSLHTIREEDKLHSMLALEPHTSIITVRQLTCSCMNSNNTIYHTILTSYICVRLIAERTDLAIESDKKSMECKRNFTCFPMKQTEKPLMNSVIKSTTIDNEQQSSIFINKNFEAISIMIDTPCKIIHIN</sequence>
<comment type="caution">
    <text evidence="1">The sequence shown here is derived from an EMBL/GenBank/DDBJ whole genome shotgun (WGS) entry which is preliminary data.</text>
</comment>